<keyword evidence="4" id="KW-1185">Reference proteome</keyword>
<evidence type="ECO:0000256" key="1">
    <source>
        <dbReference type="ARBA" id="ARBA00009740"/>
    </source>
</evidence>
<accession>A0AAP0KH75</accession>
<evidence type="ECO:0000313" key="4">
    <source>
        <dbReference type="Proteomes" id="UP001417504"/>
    </source>
</evidence>
<reference evidence="3 4" key="1">
    <citation type="submission" date="2024-01" db="EMBL/GenBank/DDBJ databases">
        <title>Genome assemblies of Stephania.</title>
        <authorList>
            <person name="Yang L."/>
        </authorList>
    </citation>
    <scope>NUCLEOTIDE SEQUENCE [LARGE SCALE GENOMIC DNA]</scope>
    <source>
        <strain evidence="3">QJT</strain>
        <tissue evidence="3">Leaf</tissue>
    </source>
</reference>
<dbReference type="EMBL" id="JBBNAE010000001">
    <property type="protein sequence ID" value="KAK9152533.1"/>
    <property type="molecule type" value="Genomic_DNA"/>
</dbReference>
<evidence type="ECO:0000256" key="2">
    <source>
        <dbReference type="SAM" id="MobiDB-lite"/>
    </source>
</evidence>
<comment type="similarity">
    <text evidence="1">Belongs to the OBAP family.</text>
</comment>
<dbReference type="Pfam" id="PF06884">
    <property type="entry name" value="DUF1264"/>
    <property type="match status" value="1"/>
</dbReference>
<dbReference type="PANTHER" id="PTHR31360">
    <property type="match status" value="1"/>
</dbReference>
<gene>
    <name evidence="3" type="ORF">Sjap_000013</name>
</gene>
<dbReference type="AlphaFoldDB" id="A0AAP0KH75"/>
<feature type="region of interest" description="Disordered" evidence="2">
    <location>
        <begin position="1"/>
        <end position="27"/>
    </location>
</feature>
<proteinExistence type="inferred from homology"/>
<dbReference type="Proteomes" id="UP001417504">
    <property type="component" value="Unassembled WGS sequence"/>
</dbReference>
<name>A0AAP0KH75_9MAGN</name>
<organism evidence="3 4">
    <name type="scientific">Stephania japonica</name>
    <dbReference type="NCBI Taxonomy" id="461633"/>
    <lineage>
        <taxon>Eukaryota</taxon>
        <taxon>Viridiplantae</taxon>
        <taxon>Streptophyta</taxon>
        <taxon>Embryophyta</taxon>
        <taxon>Tracheophyta</taxon>
        <taxon>Spermatophyta</taxon>
        <taxon>Magnoliopsida</taxon>
        <taxon>Ranunculales</taxon>
        <taxon>Menispermaceae</taxon>
        <taxon>Menispermoideae</taxon>
        <taxon>Cissampelideae</taxon>
        <taxon>Stephania</taxon>
    </lineage>
</organism>
<protein>
    <recommendedName>
        <fullName evidence="5">Oil body-associated protein 2B</fullName>
    </recommendedName>
</protein>
<evidence type="ECO:0008006" key="5">
    <source>
        <dbReference type="Google" id="ProtNLM"/>
    </source>
</evidence>
<comment type="caution">
    <text evidence="3">The sequence shown here is derived from an EMBL/GenBank/DDBJ whole genome shotgun (WGS) entry which is preliminary data.</text>
</comment>
<evidence type="ECO:0000313" key="3">
    <source>
        <dbReference type="EMBL" id="KAK9152533.1"/>
    </source>
</evidence>
<dbReference type="PANTHER" id="PTHR31360:SF1">
    <property type="entry name" value="OIL BODY-ASSOCIATED PROTEIN 2A"/>
    <property type="match status" value="1"/>
</dbReference>
<dbReference type="InterPro" id="IPR010686">
    <property type="entry name" value="OBAP-like"/>
</dbReference>
<sequence length="250" mass="28319">MASSDETPGPMPRSGGGSTDAACTPGRAMGIGQRMMDKGAQMLQSLKPVRETQQHVCTFALYSHDFTRQIETHHYLTRLNQDFLQCPVFDSDSPTARLIGVEYIVSERIFEALPPEEQMLWHSHAFEIKSGLWTNPRVPGMIEKVELKNLIKSYGKFWCTWQVDRGDPLPLGAPCLMMSPRSENFAMMKTELIKTRDAKYGFSREEIKESRARISEPDTTNPQADYWIRAGRGFALDVEPVDMKVRAAFP</sequence>